<feature type="domain" description="Peptidase S8/S53" evidence="5">
    <location>
        <begin position="13"/>
        <end position="36"/>
    </location>
</feature>
<reference evidence="8" key="1">
    <citation type="submission" date="2017-02" db="UniProtKB">
        <authorList>
            <consortium name="WormBaseParasite"/>
        </authorList>
    </citation>
    <scope>IDENTIFICATION</scope>
</reference>
<dbReference type="STRING" id="102285.A0A0R3TZR1"/>
<accession>A0A0R3TZR1</accession>
<gene>
    <name evidence="6" type="ORF">HNAJ_LOCUS13334</name>
</gene>
<dbReference type="InterPro" id="IPR036852">
    <property type="entry name" value="Peptidase_S8/S53_dom_sf"/>
</dbReference>
<dbReference type="PANTHER" id="PTHR42884">
    <property type="entry name" value="PROPROTEIN CONVERTASE SUBTILISIN/KEXIN-RELATED"/>
    <property type="match status" value="1"/>
</dbReference>
<reference evidence="6 7" key="2">
    <citation type="submission" date="2018-11" db="EMBL/GenBank/DDBJ databases">
        <authorList>
            <consortium name="Pathogen Informatics"/>
        </authorList>
    </citation>
    <scope>NUCLEOTIDE SEQUENCE [LARGE SCALE GENOMIC DNA]</scope>
</reference>
<dbReference type="OrthoDB" id="6255718at2759"/>
<keyword evidence="1" id="KW-0645">Protease</keyword>
<dbReference type="PROSITE" id="PS00136">
    <property type="entry name" value="SUBTILASE_ASP"/>
    <property type="match status" value="1"/>
</dbReference>
<evidence type="ECO:0000313" key="7">
    <source>
        <dbReference type="Proteomes" id="UP000278807"/>
    </source>
</evidence>
<evidence type="ECO:0000259" key="5">
    <source>
        <dbReference type="Pfam" id="PF00082"/>
    </source>
</evidence>
<proteinExistence type="inferred from homology"/>
<dbReference type="GO" id="GO:0005802">
    <property type="term" value="C:trans-Golgi network"/>
    <property type="evidence" value="ECO:0007669"/>
    <property type="project" value="TreeGrafter"/>
</dbReference>
<evidence type="ECO:0000256" key="4">
    <source>
        <dbReference type="PROSITE-ProRule" id="PRU01240"/>
    </source>
</evidence>
<evidence type="ECO:0000313" key="6">
    <source>
        <dbReference type="EMBL" id="VDO15611.1"/>
    </source>
</evidence>
<evidence type="ECO:0000256" key="2">
    <source>
        <dbReference type="ARBA" id="ARBA00022801"/>
    </source>
</evidence>
<comment type="caution">
    <text evidence="4">Lacks conserved residue(s) required for the propagation of feature annotation.</text>
</comment>
<dbReference type="Proteomes" id="UP000278807">
    <property type="component" value="Unassembled WGS sequence"/>
</dbReference>
<evidence type="ECO:0000256" key="1">
    <source>
        <dbReference type="ARBA" id="ARBA00022670"/>
    </source>
</evidence>
<dbReference type="Pfam" id="PF00082">
    <property type="entry name" value="Peptidase_S8"/>
    <property type="match status" value="1"/>
</dbReference>
<dbReference type="PANTHER" id="PTHR42884:SF3">
    <property type="entry name" value="FURIN-LIKE PROTEASE 1, ISOFORMS 1_1-X_2"/>
    <property type="match status" value="1"/>
</dbReference>
<sequence>MNVRSVWARGYAGQGVVVTILDDGLETDHPDLKPNYVSPLLLSLSFFHHFYIIFEGK</sequence>
<dbReference type="AlphaFoldDB" id="A0A0R3TZR1"/>
<name>A0A0R3TZR1_RODNA</name>
<protein>
    <submittedName>
        <fullName evidence="8">Peptidase_S8 domain-containing protein</fullName>
    </submittedName>
</protein>
<organism evidence="8">
    <name type="scientific">Rodentolepis nana</name>
    <name type="common">Dwarf tapeworm</name>
    <name type="synonym">Hymenolepis nana</name>
    <dbReference type="NCBI Taxonomy" id="102285"/>
    <lineage>
        <taxon>Eukaryota</taxon>
        <taxon>Metazoa</taxon>
        <taxon>Spiralia</taxon>
        <taxon>Lophotrochozoa</taxon>
        <taxon>Platyhelminthes</taxon>
        <taxon>Cestoda</taxon>
        <taxon>Eucestoda</taxon>
        <taxon>Cyclophyllidea</taxon>
        <taxon>Hymenolepididae</taxon>
        <taxon>Rodentolepis</taxon>
    </lineage>
</organism>
<comment type="similarity">
    <text evidence="4">Belongs to the peptidase S8 family.</text>
</comment>
<keyword evidence="3" id="KW-0720">Serine protease</keyword>
<evidence type="ECO:0000313" key="8">
    <source>
        <dbReference type="WBParaSite" id="HNAJ_0001336001-mRNA-1"/>
    </source>
</evidence>
<keyword evidence="2" id="KW-0378">Hydrolase</keyword>
<evidence type="ECO:0000256" key="3">
    <source>
        <dbReference type="ARBA" id="ARBA00022825"/>
    </source>
</evidence>
<dbReference type="SUPFAM" id="SSF52743">
    <property type="entry name" value="Subtilisin-like"/>
    <property type="match status" value="1"/>
</dbReference>
<dbReference type="InterPro" id="IPR023827">
    <property type="entry name" value="Peptidase_S8_Asp-AS"/>
</dbReference>
<dbReference type="PROSITE" id="PS51892">
    <property type="entry name" value="SUBTILASE"/>
    <property type="match status" value="1"/>
</dbReference>
<dbReference type="InterPro" id="IPR000209">
    <property type="entry name" value="Peptidase_S8/S53_dom"/>
</dbReference>
<dbReference type="GO" id="GO:0004252">
    <property type="term" value="F:serine-type endopeptidase activity"/>
    <property type="evidence" value="ECO:0007669"/>
    <property type="project" value="InterPro"/>
</dbReference>
<dbReference type="GO" id="GO:0000139">
    <property type="term" value="C:Golgi membrane"/>
    <property type="evidence" value="ECO:0007669"/>
    <property type="project" value="TreeGrafter"/>
</dbReference>
<dbReference type="GO" id="GO:0016486">
    <property type="term" value="P:peptide hormone processing"/>
    <property type="evidence" value="ECO:0007669"/>
    <property type="project" value="TreeGrafter"/>
</dbReference>
<keyword evidence="7" id="KW-1185">Reference proteome</keyword>
<dbReference type="EMBL" id="UZAE01015291">
    <property type="protein sequence ID" value="VDO15611.1"/>
    <property type="molecule type" value="Genomic_DNA"/>
</dbReference>
<dbReference type="Gene3D" id="3.40.50.200">
    <property type="entry name" value="Peptidase S8/S53 domain"/>
    <property type="match status" value="1"/>
</dbReference>
<dbReference type="WBParaSite" id="HNAJ_0001336001-mRNA-1">
    <property type="protein sequence ID" value="HNAJ_0001336001-mRNA-1"/>
    <property type="gene ID" value="HNAJ_0001336001"/>
</dbReference>